<dbReference type="EMBL" id="JFZT01000015">
    <property type="protein sequence ID" value="EZQ11405.1"/>
    <property type="molecule type" value="Genomic_DNA"/>
</dbReference>
<evidence type="ECO:0000313" key="2">
    <source>
        <dbReference type="Proteomes" id="UP000024332"/>
    </source>
</evidence>
<proteinExistence type="predicted"/>
<keyword evidence="2" id="KW-1185">Reference proteome</keyword>
<reference evidence="1 2" key="1">
    <citation type="submission" date="2014-03" db="EMBL/GenBank/DDBJ databases">
        <title>Draft genome sequence of the novel thermoacidophilic archaea Acidianus copahuensis ALE1 strain, isolated from Copahue volcanic area in Neuquen Argentina.</title>
        <authorList>
            <person name="Urbieta M.S."/>
            <person name="Rascovan N."/>
            <person name="Castro C."/>
            <person name="Revale S."/>
            <person name="Giaveno M.A."/>
            <person name="Vazquez M.P."/>
            <person name="Donati E.R."/>
        </authorList>
    </citation>
    <scope>NUCLEOTIDE SEQUENCE [LARGE SCALE GENOMIC DNA]</scope>
    <source>
        <strain evidence="1 2">ALE1</strain>
    </source>
</reference>
<comment type="caution">
    <text evidence="1">The sequence shown here is derived from an EMBL/GenBank/DDBJ whole genome shotgun (WGS) entry which is preliminary data.</text>
</comment>
<name>A0A031LUF6_9CREN</name>
<dbReference type="STRING" id="1160895.CM19_00980"/>
<accession>A0A031LUF6</accession>
<dbReference type="AlphaFoldDB" id="A0A031LUF6"/>
<dbReference type="Proteomes" id="UP000024332">
    <property type="component" value="Unassembled WGS sequence"/>
</dbReference>
<gene>
    <name evidence="1" type="ORF">CM19_00980</name>
</gene>
<sequence length="104" mass="12336">MIILTYYFSQDFHIRKKEEGERTNSHFYNRTDTEKELLLNLTSYSIMLSIEIPVTHGKYVKTVLDSIFSQKDDFEVIVVTSSKNFDRYYTNKILGYTLRFEGSI</sequence>
<organism evidence="1 2">
    <name type="scientific">Candidatus Acidianus copahuensis</name>
    <dbReference type="NCBI Taxonomy" id="1160895"/>
    <lineage>
        <taxon>Archaea</taxon>
        <taxon>Thermoproteota</taxon>
        <taxon>Thermoprotei</taxon>
        <taxon>Sulfolobales</taxon>
        <taxon>Sulfolobaceae</taxon>
        <taxon>Acidianus</taxon>
    </lineage>
</organism>
<evidence type="ECO:0000313" key="1">
    <source>
        <dbReference type="EMBL" id="EZQ11405.1"/>
    </source>
</evidence>
<protein>
    <submittedName>
        <fullName evidence="1">Uncharacterized protein</fullName>
    </submittedName>
</protein>